<protein>
    <submittedName>
        <fullName evidence="4">AAA family ATPase</fullName>
    </submittedName>
</protein>
<feature type="domain" description="Protein CR006 P-loop" evidence="3">
    <location>
        <begin position="14"/>
        <end position="765"/>
    </location>
</feature>
<evidence type="ECO:0000259" key="3">
    <source>
        <dbReference type="Pfam" id="PF13166"/>
    </source>
</evidence>
<dbReference type="GO" id="GO:0006302">
    <property type="term" value="P:double-strand break repair"/>
    <property type="evidence" value="ECO:0007669"/>
    <property type="project" value="TreeGrafter"/>
</dbReference>
<dbReference type="RefSeq" id="WP_322911657.1">
    <property type="nucleotide sequence ID" value="NZ_JAXBCZ010000001.1"/>
</dbReference>
<reference evidence="4 5" key="1">
    <citation type="submission" date="2023-06" db="EMBL/GenBank/DDBJ databases">
        <title>Actinomyces orist ORNL 0101 HMT-893 genome.</title>
        <authorList>
            <person name="Johnston C.D."/>
            <person name="Chen T."/>
            <person name="Dewhirst F.E."/>
        </authorList>
    </citation>
    <scope>NUCLEOTIDE SEQUENCE [LARGE SCALE GENOMIC DNA]</scope>
    <source>
        <strain evidence="4 5">ORNL 0101</strain>
    </source>
</reference>
<dbReference type="Pfam" id="PF13166">
    <property type="entry name" value="AAA_13"/>
    <property type="match status" value="1"/>
</dbReference>
<feature type="coiled-coil region" evidence="2">
    <location>
        <begin position="406"/>
        <end position="480"/>
    </location>
</feature>
<evidence type="ECO:0000313" key="4">
    <source>
        <dbReference type="EMBL" id="MEA1304134.1"/>
    </source>
</evidence>
<name>A0AAW9KWZ4_9ACTO</name>
<keyword evidence="1" id="KW-0742">SOS response</keyword>
<gene>
    <name evidence="4" type="ORF">QU665_03420</name>
</gene>
<dbReference type="SUPFAM" id="SSF52540">
    <property type="entry name" value="P-loop containing nucleoside triphosphate hydrolases"/>
    <property type="match status" value="1"/>
</dbReference>
<evidence type="ECO:0000256" key="2">
    <source>
        <dbReference type="SAM" id="Coils"/>
    </source>
</evidence>
<keyword evidence="1" id="KW-0227">DNA damage</keyword>
<keyword evidence="2" id="KW-0175">Coiled coil</keyword>
<dbReference type="GO" id="GO:0009432">
    <property type="term" value="P:SOS response"/>
    <property type="evidence" value="ECO:0007669"/>
    <property type="project" value="UniProtKB-KW"/>
</dbReference>
<dbReference type="PANTHER" id="PTHR32182:SF22">
    <property type="entry name" value="ATP-DEPENDENT ENDONUCLEASE, OLD FAMILY-RELATED"/>
    <property type="match status" value="1"/>
</dbReference>
<dbReference type="PANTHER" id="PTHR32182">
    <property type="entry name" value="DNA REPLICATION AND REPAIR PROTEIN RECF"/>
    <property type="match status" value="1"/>
</dbReference>
<proteinExistence type="predicted"/>
<dbReference type="EMBL" id="JAXBCZ010000001">
    <property type="protein sequence ID" value="MEA1304134.1"/>
    <property type="molecule type" value="Genomic_DNA"/>
</dbReference>
<dbReference type="InterPro" id="IPR027417">
    <property type="entry name" value="P-loop_NTPase"/>
</dbReference>
<evidence type="ECO:0000313" key="5">
    <source>
        <dbReference type="Proteomes" id="UP001289581"/>
    </source>
</evidence>
<dbReference type="InterPro" id="IPR026866">
    <property type="entry name" value="CR006_AAA"/>
</dbReference>
<dbReference type="AlphaFoldDB" id="A0AAW9KWZ4"/>
<dbReference type="GO" id="GO:0000731">
    <property type="term" value="P:DNA synthesis involved in DNA repair"/>
    <property type="evidence" value="ECO:0007669"/>
    <property type="project" value="TreeGrafter"/>
</dbReference>
<accession>A0AAW9KWZ4</accession>
<dbReference type="Proteomes" id="UP001289581">
    <property type="component" value="Unassembled WGS sequence"/>
</dbReference>
<comment type="caution">
    <text evidence="4">The sequence shown here is derived from an EMBL/GenBank/DDBJ whole genome shotgun (WGS) entry which is preliminary data.</text>
</comment>
<organism evidence="4 5">
    <name type="scientific">Actinomyces oris</name>
    <dbReference type="NCBI Taxonomy" id="544580"/>
    <lineage>
        <taxon>Bacteria</taxon>
        <taxon>Bacillati</taxon>
        <taxon>Actinomycetota</taxon>
        <taxon>Actinomycetes</taxon>
        <taxon>Actinomycetales</taxon>
        <taxon>Actinomycetaceae</taxon>
        <taxon>Actinomyces</taxon>
    </lineage>
</organism>
<keyword evidence="5" id="KW-1185">Reference proteome</keyword>
<evidence type="ECO:0000256" key="1">
    <source>
        <dbReference type="ARBA" id="ARBA00023236"/>
    </source>
</evidence>
<sequence length="801" mass="90615">MTKTLIRKVERIKNYRIFQNWKPDGSVEFARVNLIYGQNGSGKSTFASLLSGCAANATTKSEPQSDSNDAANSGLQLLATRDAETSFYRINLDDHEFWGRVRVFNKDFVRRSLRFEEADGPQPEALLTIGERLADAEKNLRVLRSKRDELINSVHMLDEHISSTNTSIDRHLAAVARHIVDDLRSSPFPRYRATNVYTKRQVRELLENNSSLLTDASTDLAADRKRATGKAMKPVDLPPRGILLEQDALNDVRQLLATSVLGNTPISELVGHSDRSKWVQEGISLHQNLEECLFCGQALPADRIEALNAHFDESFKKLQADIDSFINHLKQSESASKSYLNSFPALSDVYEDLQEELQKSHATYESEHKTYAETIYSILLALKEKRENPFGTPKLGSNLILTAPGVDDIKSVVDKHQEKINLHETEAEKAAQRVEYFHIANFLDEYTKFKKDLEALKEEQNSQKTDLEDLDREIATLESVDGDPAPGANELTNGLCGLLGRNELTFSTQDSKHYVIKRAGAPATHLSEGEQTAIALLYFLSSVRADKIAGDPPIIVIDDPVSSLDNEILFGVSAHIWSELVVNDYVSQLFLMTHSFELFRQWLIQLESRQQHEDCDYAAYQMTPTYAQRGPDEFRRTPRLSRWETDKNCTKVLRSEYHFLFSKVAHAVADRQENETQADQMMELALIPNAARRMLEGFLSFRCPGKMGSFHVALEEVMNGVKNLDSSVRTRVEKYLHTYSHFDGGNISQPLRLNEATTVLRSLFQLMDRVDHDHLSSMCKALDIEEHRLLDNLTTASPEGH</sequence>
<dbReference type="Gene3D" id="3.40.50.300">
    <property type="entry name" value="P-loop containing nucleotide triphosphate hydrolases"/>
    <property type="match status" value="1"/>
</dbReference>